<keyword evidence="4" id="KW-0576">Peroxisome</keyword>
<sequence length="536" mass="59523">MLKNNLYVYGDEITNFPSHLNFGQYMVDILWTNSDKVALINGATHEKLTYRNIAEDAMNVAISLTRMGIRRGDTIAICTENRQEYYGTFIGITCTGATFTAVSIAYTRDEMKHVLNISKPKMIVCSPLAYKTHGETLKSLPFIEKVILYGKDKAANTLLYDNLIENGVKYSAKNFAAADVLGQTDTAVILYSSGTTGLPKGVMLTHLNIISICCLGNSLNPHELCMMITPWYHTMGLMGVVRNLASGSSLVYLPKFDSDTYLKTIERYRVFQLIVPPPVIVTLNKTRGNYDVSSVKLVYSGGAPLRSDTIQQLRNRFPEVLHVLQGYGMTECTLSATRDTYETAHITKTGSVGRIVAGIVIKVVDIETREPLGANQPGEICIKGPIIMKGYVGKDKSEDFDVEGFYKTGDIGYYDEDKYFFIVDRLKELIKYKAYQVPPAEIEAVLLEHPSILDAGVIGIPHDSAGEVPRAYVVLKSQAKLSEEDVKNFVAEKLSSPKHLRGGVHFISEIPKTPSGKILRRKLKEMAKNTEVKSKL</sequence>
<dbReference type="PANTHER" id="PTHR24096">
    <property type="entry name" value="LONG-CHAIN-FATTY-ACID--COA LIGASE"/>
    <property type="match status" value="1"/>
</dbReference>
<gene>
    <name evidence="7" type="ORF">EEDITHA_LOCUS720</name>
</gene>
<evidence type="ECO:0000256" key="3">
    <source>
        <dbReference type="ARBA" id="ARBA00022598"/>
    </source>
</evidence>
<dbReference type="InterPro" id="IPR000873">
    <property type="entry name" value="AMP-dep_synth/lig_dom"/>
</dbReference>
<evidence type="ECO:0000259" key="5">
    <source>
        <dbReference type="Pfam" id="PF00501"/>
    </source>
</evidence>
<accession>A0AAU9TDG9</accession>
<reference evidence="7" key="1">
    <citation type="submission" date="2022-03" db="EMBL/GenBank/DDBJ databases">
        <authorList>
            <person name="Tunstrom K."/>
        </authorList>
    </citation>
    <scope>NUCLEOTIDE SEQUENCE</scope>
</reference>
<evidence type="ECO:0000259" key="6">
    <source>
        <dbReference type="Pfam" id="PF13193"/>
    </source>
</evidence>
<dbReference type="InterPro" id="IPR025110">
    <property type="entry name" value="AMP-bd_C"/>
</dbReference>
<keyword evidence="8" id="KW-1185">Reference proteome</keyword>
<comment type="similarity">
    <text evidence="2">Belongs to the ATP-dependent AMP-binding enzyme family.</text>
</comment>
<comment type="caution">
    <text evidence="7">The sequence shown here is derived from an EMBL/GenBank/DDBJ whole genome shotgun (WGS) entry which is preliminary data.</text>
</comment>
<dbReference type="EMBL" id="CAKOGL010000002">
    <property type="protein sequence ID" value="CAH2084117.1"/>
    <property type="molecule type" value="Genomic_DNA"/>
</dbReference>
<dbReference type="Proteomes" id="UP001153954">
    <property type="component" value="Unassembled WGS sequence"/>
</dbReference>
<dbReference type="AlphaFoldDB" id="A0AAU9TDG9"/>
<organism evidence="7 8">
    <name type="scientific">Euphydryas editha</name>
    <name type="common">Edith's checkerspot</name>
    <dbReference type="NCBI Taxonomy" id="104508"/>
    <lineage>
        <taxon>Eukaryota</taxon>
        <taxon>Metazoa</taxon>
        <taxon>Ecdysozoa</taxon>
        <taxon>Arthropoda</taxon>
        <taxon>Hexapoda</taxon>
        <taxon>Insecta</taxon>
        <taxon>Pterygota</taxon>
        <taxon>Neoptera</taxon>
        <taxon>Endopterygota</taxon>
        <taxon>Lepidoptera</taxon>
        <taxon>Glossata</taxon>
        <taxon>Ditrysia</taxon>
        <taxon>Papilionoidea</taxon>
        <taxon>Nymphalidae</taxon>
        <taxon>Nymphalinae</taxon>
        <taxon>Euphydryas</taxon>
    </lineage>
</organism>
<evidence type="ECO:0000313" key="7">
    <source>
        <dbReference type="EMBL" id="CAH2084117.1"/>
    </source>
</evidence>
<dbReference type="GO" id="GO:0005777">
    <property type="term" value="C:peroxisome"/>
    <property type="evidence" value="ECO:0007669"/>
    <property type="project" value="UniProtKB-SubCell"/>
</dbReference>
<dbReference type="Gene3D" id="3.30.300.30">
    <property type="match status" value="1"/>
</dbReference>
<dbReference type="InterPro" id="IPR045851">
    <property type="entry name" value="AMP-bd_C_sf"/>
</dbReference>
<proteinExistence type="inferred from homology"/>
<evidence type="ECO:0000256" key="1">
    <source>
        <dbReference type="ARBA" id="ARBA00004275"/>
    </source>
</evidence>
<dbReference type="GO" id="GO:0016405">
    <property type="term" value="F:CoA-ligase activity"/>
    <property type="evidence" value="ECO:0007669"/>
    <property type="project" value="TreeGrafter"/>
</dbReference>
<dbReference type="FunFam" id="3.30.300.30:FF:000007">
    <property type="entry name" value="4-coumarate--CoA ligase 2"/>
    <property type="match status" value="1"/>
</dbReference>
<evidence type="ECO:0000313" key="8">
    <source>
        <dbReference type="Proteomes" id="UP001153954"/>
    </source>
</evidence>
<feature type="domain" description="AMP-binding enzyme C-terminal" evidence="6">
    <location>
        <begin position="441"/>
        <end position="517"/>
    </location>
</feature>
<comment type="subcellular location">
    <subcellularLocation>
        <location evidence="1">Peroxisome</location>
    </subcellularLocation>
</comment>
<evidence type="ECO:0000256" key="4">
    <source>
        <dbReference type="ARBA" id="ARBA00023140"/>
    </source>
</evidence>
<dbReference type="InterPro" id="IPR042099">
    <property type="entry name" value="ANL_N_sf"/>
</dbReference>
<evidence type="ECO:0000256" key="2">
    <source>
        <dbReference type="ARBA" id="ARBA00006432"/>
    </source>
</evidence>
<name>A0AAU9TDG9_EUPED</name>
<evidence type="ECO:0008006" key="9">
    <source>
        <dbReference type="Google" id="ProtNLM"/>
    </source>
</evidence>
<keyword evidence="3" id="KW-0436">Ligase</keyword>
<protein>
    <recommendedName>
        <fullName evidence="9">Luciferin 4-monooxygenase</fullName>
    </recommendedName>
</protein>
<dbReference type="Pfam" id="PF13193">
    <property type="entry name" value="AMP-binding_C"/>
    <property type="match status" value="1"/>
</dbReference>
<dbReference type="Gene3D" id="3.40.50.12780">
    <property type="entry name" value="N-terminal domain of ligase-like"/>
    <property type="match status" value="1"/>
</dbReference>
<dbReference type="CDD" id="cd05911">
    <property type="entry name" value="Firefly_Luc_like"/>
    <property type="match status" value="1"/>
</dbReference>
<dbReference type="Pfam" id="PF00501">
    <property type="entry name" value="AMP-binding"/>
    <property type="match status" value="1"/>
</dbReference>
<dbReference type="SUPFAM" id="SSF56801">
    <property type="entry name" value="Acetyl-CoA synthetase-like"/>
    <property type="match status" value="1"/>
</dbReference>
<dbReference type="PROSITE" id="PS00455">
    <property type="entry name" value="AMP_BINDING"/>
    <property type="match status" value="1"/>
</dbReference>
<dbReference type="InterPro" id="IPR020845">
    <property type="entry name" value="AMP-binding_CS"/>
</dbReference>
<dbReference type="PANTHER" id="PTHR24096:SF149">
    <property type="entry name" value="AMP-BINDING DOMAIN-CONTAINING PROTEIN-RELATED"/>
    <property type="match status" value="1"/>
</dbReference>
<feature type="domain" description="AMP-dependent synthetase/ligase" evidence="5">
    <location>
        <begin position="33"/>
        <end position="391"/>
    </location>
</feature>